<dbReference type="GO" id="GO:0046872">
    <property type="term" value="F:metal ion binding"/>
    <property type="evidence" value="ECO:0007669"/>
    <property type="project" value="UniProtKB-KW"/>
</dbReference>
<dbReference type="InterPro" id="IPR050554">
    <property type="entry name" value="Met_Synthase/Corrinoid"/>
</dbReference>
<dbReference type="EMBL" id="VSIY01000013">
    <property type="protein sequence ID" value="TYB80433.1"/>
    <property type="molecule type" value="Genomic_DNA"/>
</dbReference>
<gene>
    <name evidence="5" type="ORF">FVF75_12355</name>
</gene>
<dbReference type="InterPro" id="IPR006158">
    <property type="entry name" value="Cobalamin-bd"/>
</dbReference>
<dbReference type="CDD" id="cd02070">
    <property type="entry name" value="corrinoid_protein_B12-BD"/>
    <property type="match status" value="1"/>
</dbReference>
<dbReference type="PROSITE" id="PS51332">
    <property type="entry name" value="B12_BINDING"/>
    <property type="match status" value="1"/>
</dbReference>
<keyword evidence="6" id="KW-1185">Reference proteome</keyword>
<dbReference type="SUPFAM" id="SSF52242">
    <property type="entry name" value="Cobalamin (vitamin B12)-binding domain"/>
    <property type="match status" value="1"/>
</dbReference>
<evidence type="ECO:0000256" key="2">
    <source>
        <dbReference type="ARBA" id="ARBA00023285"/>
    </source>
</evidence>
<dbReference type="PANTHER" id="PTHR45833:SF1">
    <property type="entry name" value="METHIONINE SYNTHASE"/>
    <property type="match status" value="1"/>
</dbReference>
<keyword evidence="1" id="KW-0479">Metal-binding</keyword>
<evidence type="ECO:0000313" key="5">
    <source>
        <dbReference type="EMBL" id="TYB80433.1"/>
    </source>
</evidence>
<dbReference type="PROSITE" id="PS51337">
    <property type="entry name" value="B12_BINDING_NTER"/>
    <property type="match status" value="1"/>
</dbReference>
<dbReference type="RefSeq" id="WP_148378334.1">
    <property type="nucleotide sequence ID" value="NZ_VSIY01000013.1"/>
</dbReference>
<proteinExistence type="predicted"/>
<dbReference type="GO" id="GO:0008705">
    <property type="term" value="F:methionine synthase activity"/>
    <property type="evidence" value="ECO:0007669"/>
    <property type="project" value="TreeGrafter"/>
</dbReference>
<evidence type="ECO:0000256" key="1">
    <source>
        <dbReference type="ARBA" id="ARBA00022723"/>
    </source>
</evidence>
<reference evidence="5 6" key="1">
    <citation type="submission" date="2019-08" db="EMBL/GenBank/DDBJ databases">
        <title>Identification of a novel species of the genus Boseongicola.</title>
        <authorList>
            <person name="Zhang X.-Q."/>
        </authorList>
    </citation>
    <scope>NUCLEOTIDE SEQUENCE [LARGE SCALE GENOMIC DNA]</scope>
    <source>
        <strain evidence="5 6">HY14</strain>
    </source>
</reference>
<name>A0A5D0RGD2_9RHOB</name>
<evidence type="ECO:0000259" key="3">
    <source>
        <dbReference type="PROSITE" id="PS51332"/>
    </source>
</evidence>
<dbReference type="GO" id="GO:0046653">
    <property type="term" value="P:tetrahydrofolate metabolic process"/>
    <property type="evidence" value="ECO:0007669"/>
    <property type="project" value="TreeGrafter"/>
</dbReference>
<dbReference type="Pfam" id="PF02607">
    <property type="entry name" value="B12-binding_2"/>
    <property type="match status" value="1"/>
</dbReference>
<dbReference type="GO" id="GO:0005829">
    <property type="term" value="C:cytosol"/>
    <property type="evidence" value="ECO:0007669"/>
    <property type="project" value="TreeGrafter"/>
</dbReference>
<accession>A0A5D0RGD2</accession>
<dbReference type="GO" id="GO:0031419">
    <property type="term" value="F:cobalamin binding"/>
    <property type="evidence" value="ECO:0007669"/>
    <property type="project" value="InterPro"/>
</dbReference>
<dbReference type="SMART" id="SM01018">
    <property type="entry name" value="B12-binding_2"/>
    <property type="match status" value="1"/>
</dbReference>
<keyword evidence="2" id="KW-0170">Cobalt</keyword>
<dbReference type="AlphaFoldDB" id="A0A5D0RGD2"/>
<feature type="domain" description="B12-binding N-terminal" evidence="4">
    <location>
        <begin position="1"/>
        <end position="91"/>
    </location>
</feature>
<comment type="caution">
    <text evidence="5">The sequence shown here is derived from an EMBL/GenBank/DDBJ whole genome shotgun (WGS) entry which is preliminary data.</text>
</comment>
<evidence type="ECO:0000313" key="6">
    <source>
        <dbReference type="Proteomes" id="UP000322080"/>
    </source>
</evidence>
<dbReference type="InterPro" id="IPR003759">
    <property type="entry name" value="Cbl-bd_cap"/>
</dbReference>
<dbReference type="Gene3D" id="3.40.50.280">
    <property type="entry name" value="Cobalamin-binding domain"/>
    <property type="match status" value="1"/>
</dbReference>
<feature type="domain" description="B12-binding" evidence="3">
    <location>
        <begin position="91"/>
        <end position="214"/>
    </location>
</feature>
<dbReference type="Proteomes" id="UP000322080">
    <property type="component" value="Unassembled WGS sequence"/>
</dbReference>
<dbReference type="SUPFAM" id="SSF47644">
    <property type="entry name" value="Methionine synthase domain"/>
    <property type="match status" value="1"/>
</dbReference>
<dbReference type="InterPro" id="IPR036724">
    <property type="entry name" value="Cobalamin-bd_sf"/>
</dbReference>
<dbReference type="Pfam" id="PF02310">
    <property type="entry name" value="B12-binding"/>
    <property type="match status" value="1"/>
</dbReference>
<dbReference type="InterPro" id="IPR036594">
    <property type="entry name" value="Meth_synthase_dom"/>
</dbReference>
<dbReference type="GO" id="GO:0050667">
    <property type="term" value="P:homocysteine metabolic process"/>
    <property type="evidence" value="ECO:0007669"/>
    <property type="project" value="TreeGrafter"/>
</dbReference>
<organism evidence="5 6">
    <name type="scientific">Maritimibacter fusiformis</name>
    <dbReference type="NCBI Taxonomy" id="2603819"/>
    <lineage>
        <taxon>Bacteria</taxon>
        <taxon>Pseudomonadati</taxon>
        <taxon>Pseudomonadota</taxon>
        <taxon>Alphaproteobacteria</taxon>
        <taxon>Rhodobacterales</taxon>
        <taxon>Roseobacteraceae</taxon>
        <taxon>Maritimibacter</taxon>
    </lineage>
</organism>
<dbReference type="Gene3D" id="1.10.1240.10">
    <property type="entry name" value="Methionine synthase domain"/>
    <property type="match status" value="1"/>
</dbReference>
<sequence length="214" mass="22651">MLTEDEKDELFEAICDGDRETVVELVTKARDDGDDLGALLDDTMIPAMGEVGDQFSAGEIFVPEMLVAARAMQGGIDIIEPTLASTAREPLGRVCIGSVKGDLHDIGKNLVVMMLKGAGFEVEDLGVDVPDEEFEKAVARGNQVVCLSALLTTTKPQMISVVNHLRQTCNHAKVVIGGAVITQDYADKIGADGFGEDAPGAVKAVKHVLGMQVA</sequence>
<evidence type="ECO:0000259" key="4">
    <source>
        <dbReference type="PROSITE" id="PS51337"/>
    </source>
</evidence>
<dbReference type="PANTHER" id="PTHR45833">
    <property type="entry name" value="METHIONINE SYNTHASE"/>
    <property type="match status" value="1"/>
</dbReference>
<protein>
    <submittedName>
        <fullName evidence="5">Cobalamin-binding protein</fullName>
    </submittedName>
</protein>